<dbReference type="InterPro" id="IPR042411">
    <property type="entry name" value="WDR27"/>
</dbReference>
<dbReference type="PANTHER" id="PTHR44525:SF1">
    <property type="entry name" value="WD REPEAT-CONTAINING PROTEIN 27"/>
    <property type="match status" value="1"/>
</dbReference>
<dbReference type="EMBL" id="JADGJD010000829">
    <property type="protein sequence ID" value="KAJ3048212.1"/>
    <property type="molecule type" value="Genomic_DNA"/>
</dbReference>
<reference evidence="4" key="1">
    <citation type="submission" date="2020-05" db="EMBL/GenBank/DDBJ databases">
        <title>Phylogenomic resolution of chytrid fungi.</title>
        <authorList>
            <person name="Stajich J.E."/>
            <person name="Amses K."/>
            <person name="Simmons R."/>
            <person name="Seto K."/>
            <person name="Myers J."/>
            <person name="Bonds A."/>
            <person name="Quandt C.A."/>
            <person name="Barry K."/>
            <person name="Liu P."/>
            <person name="Grigoriev I."/>
            <person name="Longcore J.E."/>
            <person name="James T.Y."/>
        </authorList>
    </citation>
    <scope>NUCLEOTIDE SEQUENCE</scope>
    <source>
        <strain evidence="4">JEL0318</strain>
    </source>
</reference>
<dbReference type="InterPro" id="IPR001680">
    <property type="entry name" value="WD40_rpt"/>
</dbReference>
<accession>A0AAD5X2B7</accession>
<keyword evidence="5" id="KW-1185">Reference proteome</keyword>
<evidence type="ECO:0000256" key="2">
    <source>
        <dbReference type="ARBA" id="ARBA00022737"/>
    </source>
</evidence>
<dbReference type="InterPro" id="IPR015943">
    <property type="entry name" value="WD40/YVTN_repeat-like_dom_sf"/>
</dbReference>
<dbReference type="SMART" id="SM00320">
    <property type="entry name" value="WD40"/>
    <property type="match status" value="4"/>
</dbReference>
<protein>
    <submittedName>
        <fullName evidence="4">WD repeat-containing protein 27</fullName>
    </submittedName>
</protein>
<keyword evidence="1 3" id="KW-0853">WD repeat</keyword>
<dbReference type="Gene3D" id="2.130.10.10">
    <property type="entry name" value="YVTN repeat-like/Quinoprotein amine dehydrogenase"/>
    <property type="match status" value="2"/>
</dbReference>
<evidence type="ECO:0000313" key="4">
    <source>
        <dbReference type="EMBL" id="KAJ3048212.1"/>
    </source>
</evidence>
<sequence>MPLSAKHPPKDYVSHNGMVNSVSWSWGEKFLPWCDVSLLTGSTDGSAKMWDVGRGECLVSFEGSVKGEECRGAQFGWRNKVVMVGRGGGVEVFGYEVEKPDKGSVKPGVNRNRKWEVGRWDLGCKTVTSFVAVNSYRSSLVVAGGSDRTVRVLDLGSMKEVWKVEEAMGRSVGSLTIADYEWGSGVGWGSLFVSGCVGGGARVWDLRVGSRSVVSLNGHVDRSVGVGIAVSPCGRFVGTGSEDNHVYLYDIRKTLVIERIPENHKDVVSTVDFNPVYPELASGSYDGNGRLFRAPM</sequence>
<evidence type="ECO:0000256" key="3">
    <source>
        <dbReference type="PROSITE-ProRule" id="PRU00221"/>
    </source>
</evidence>
<evidence type="ECO:0000313" key="5">
    <source>
        <dbReference type="Proteomes" id="UP001212841"/>
    </source>
</evidence>
<gene>
    <name evidence="4" type="primary">WDR27_2</name>
    <name evidence="4" type="ORF">HK097_010772</name>
</gene>
<name>A0AAD5X2B7_9FUNG</name>
<comment type="caution">
    <text evidence="4">The sequence shown here is derived from an EMBL/GenBank/DDBJ whole genome shotgun (WGS) entry which is preliminary data.</text>
</comment>
<feature type="repeat" description="WD" evidence="3">
    <location>
        <begin position="12"/>
        <end position="60"/>
    </location>
</feature>
<dbReference type="SUPFAM" id="SSF50978">
    <property type="entry name" value="WD40 repeat-like"/>
    <property type="match status" value="1"/>
</dbReference>
<evidence type="ECO:0000256" key="1">
    <source>
        <dbReference type="ARBA" id="ARBA00022574"/>
    </source>
</evidence>
<dbReference type="Pfam" id="PF00400">
    <property type="entry name" value="WD40"/>
    <property type="match status" value="3"/>
</dbReference>
<dbReference type="Proteomes" id="UP001212841">
    <property type="component" value="Unassembled WGS sequence"/>
</dbReference>
<proteinExistence type="predicted"/>
<dbReference type="InterPro" id="IPR036322">
    <property type="entry name" value="WD40_repeat_dom_sf"/>
</dbReference>
<dbReference type="PANTHER" id="PTHR44525">
    <property type="entry name" value="WD REPEAT-CONTAINING PROTEIN 27"/>
    <property type="match status" value="1"/>
</dbReference>
<dbReference type="InterPro" id="IPR019775">
    <property type="entry name" value="WD40_repeat_CS"/>
</dbReference>
<dbReference type="AlphaFoldDB" id="A0AAD5X2B7"/>
<dbReference type="PROSITE" id="PS00678">
    <property type="entry name" value="WD_REPEATS_1"/>
    <property type="match status" value="1"/>
</dbReference>
<dbReference type="PROSITE" id="PS50082">
    <property type="entry name" value="WD_REPEATS_2"/>
    <property type="match status" value="1"/>
</dbReference>
<keyword evidence="2" id="KW-0677">Repeat</keyword>
<organism evidence="4 5">
    <name type="scientific">Rhizophlyctis rosea</name>
    <dbReference type="NCBI Taxonomy" id="64517"/>
    <lineage>
        <taxon>Eukaryota</taxon>
        <taxon>Fungi</taxon>
        <taxon>Fungi incertae sedis</taxon>
        <taxon>Chytridiomycota</taxon>
        <taxon>Chytridiomycota incertae sedis</taxon>
        <taxon>Chytridiomycetes</taxon>
        <taxon>Rhizophlyctidales</taxon>
        <taxon>Rhizophlyctidaceae</taxon>
        <taxon>Rhizophlyctis</taxon>
    </lineage>
</organism>